<reference evidence="9 10" key="1">
    <citation type="submission" date="2020-04" db="EMBL/GenBank/DDBJ databases">
        <title>Staphylococcus species from domestic dog.</title>
        <authorList>
            <person name="Paterson G.K."/>
        </authorList>
    </citation>
    <scope>NUCLEOTIDE SEQUENCE [LARGE SCALE GENOMIC DNA]</scope>
    <source>
        <strain evidence="9 10">H16/1A</strain>
    </source>
</reference>
<dbReference type="Pfam" id="PF25997">
    <property type="entry name" value="BSH_YhbJ"/>
    <property type="match status" value="1"/>
</dbReference>
<evidence type="ECO:0000313" key="10">
    <source>
        <dbReference type="Proteomes" id="UP000751852"/>
    </source>
</evidence>
<dbReference type="Gene3D" id="2.40.50.100">
    <property type="match status" value="1"/>
</dbReference>
<dbReference type="InterPro" id="IPR011053">
    <property type="entry name" value="Single_hybrid_motif"/>
</dbReference>
<dbReference type="SUPFAM" id="SSF51230">
    <property type="entry name" value="Single hybrid motif"/>
    <property type="match status" value="1"/>
</dbReference>
<evidence type="ECO:0000256" key="6">
    <source>
        <dbReference type="SAM" id="Phobius"/>
    </source>
</evidence>
<evidence type="ECO:0000259" key="7">
    <source>
        <dbReference type="Pfam" id="PF25963"/>
    </source>
</evidence>
<sequence length="215" mass="22917">MKKLIMINIITIVMLIVIGIVGFYFYNQSVNYIKTDNAQVDSNQIKIASPASGQISKLNIKEGDTLSKGDTVAEVLAQSGGGEPQSMTVKMPTKGTVAKLDAQEDGVAQAGQPLAYAYNMDDLYITANIDETAMKDIKVGQNVDVKIDGQDAKAKGEVDSIGKATASSFSLMPSSNSDGNYTKVTQVIPVKIKLDSKPSNQVVPGMNAEVSIHKN</sequence>
<feature type="transmembrane region" description="Helical" evidence="6">
    <location>
        <begin position="7"/>
        <end position="26"/>
    </location>
</feature>
<protein>
    <submittedName>
        <fullName evidence="9">HlyD family secretion protein</fullName>
    </submittedName>
</protein>
<gene>
    <name evidence="9" type="ORF">HHH54_05725</name>
</gene>
<feature type="domain" description="YhbJ barrel-sandwich hybrid" evidence="8">
    <location>
        <begin position="45"/>
        <end position="116"/>
    </location>
</feature>
<dbReference type="Gene3D" id="2.40.30.170">
    <property type="match status" value="1"/>
</dbReference>
<evidence type="ECO:0000256" key="4">
    <source>
        <dbReference type="ARBA" id="ARBA00022989"/>
    </source>
</evidence>
<dbReference type="InterPro" id="IPR058635">
    <property type="entry name" value="BSH_YhbJ"/>
</dbReference>
<name>A0ABS0T8M0_9STAP</name>
<proteinExistence type="inferred from homology"/>
<evidence type="ECO:0000256" key="2">
    <source>
        <dbReference type="ARBA" id="ARBA00009477"/>
    </source>
</evidence>
<accession>A0ABS0T8M0</accession>
<feature type="domain" description="p-hydroxybenzoic acid efflux pump subunit AaeA-like beta-barrel" evidence="7">
    <location>
        <begin position="123"/>
        <end position="213"/>
    </location>
</feature>
<evidence type="ECO:0000256" key="3">
    <source>
        <dbReference type="ARBA" id="ARBA00022692"/>
    </source>
</evidence>
<evidence type="ECO:0000256" key="1">
    <source>
        <dbReference type="ARBA" id="ARBA00004167"/>
    </source>
</evidence>
<dbReference type="Proteomes" id="UP000751852">
    <property type="component" value="Unassembled WGS sequence"/>
</dbReference>
<dbReference type="InterPro" id="IPR058634">
    <property type="entry name" value="AaeA-lik-b-barrel"/>
</dbReference>
<dbReference type="EMBL" id="JABANU010000012">
    <property type="protein sequence ID" value="MBI5975099.1"/>
    <property type="molecule type" value="Genomic_DNA"/>
</dbReference>
<dbReference type="RefSeq" id="WP_198617882.1">
    <property type="nucleotide sequence ID" value="NZ_JABANU010000012.1"/>
</dbReference>
<comment type="subcellular location">
    <subcellularLocation>
        <location evidence="1">Membrane</location>
        <topology evidence="1">Single-pass membrane protein</topology>
    </subcellularLocation>
</comment>
<dbReference type="PANTHER" id="PTHR30386">
    <property type="entry name" value="MEMBRANE FUSION SUBUNIT OF EMRAB-TOLC MULTIDRUG EFFLUX PUMP"/>
    <property type="match status" value="1"/>
</dbReference>
<dbReference type="InterPro" id="IPR050739">
    <property type="entry name" value="MFP"/>
</dbReference>
<evidence type="ECO:0000313" key="9">
    <source>
        <dbReference type="EMBL" id="MBI5975099.1"/>
    </source>
</evidence>
<keyword evidence="3 6" id="KW-0812">Transmembrane</keyword>
<dbReference type="Pfam" id="PF25963">
    <property type="entry name" value="Beta-barrel_AAEA"/>
    <property type="match status" value="1"/>
</dbReference>
<evidence type="ECO:0000256" key="5">
    <source>
        <dbReference type="ARBA" id="ARBA00023136"/>
    </source>
</evidence>
<evidence type="ECO:0000259" key="8">
    <source>
        <dbReference type="Pfam" id="PF25997"/>
    </source>
</evidence>
<comment type="caution">
    <text evidence="9">The sequence shown here is derived from an EMBL/GenBank/DDBJ whole genome shotgun (WGS) entry which is preliminary data.</text>
</comment>
<keyword evidence="10" id="KW-1185">Reference proteome</keyword>
<keyword evidence="4 6" id="KW-1133">Transmembrane helix</keyword>
<dbReference type="PANTHER" id="PTHR30386:SF26">
    <property type="entry name" value="TRANSPORT PROTEIN COMB"/>
    <property type="match status" value="1"/>
</dbReference>
<comment type="similarity">
    <text evidence="2">Belongs to the membrane fusion protein (MFP) (TC 8.A.1) family.</text>
</comment>
<keyword evidence="5 6" id="KW-0472">Membrane</keyword>
<organism evidence="9 10">
    <name type="scientific">Staphylococcus canis</name>
    <dbReference type="NCBI Taxonomy" id="2724942"/>
    <lineage>
        <taxon>Bacteria</taxon>
        <taxon>Bacillati</taxon>
        <taxon>Bacillota</taxon>
        <taxon>Bacilli</taxon>
        <taxon>Bacillales</taxon>
        <taxon>Staphylococcaceae</taxon>
        <taxon>Staphylococcus</taxon>
    </lineage>
</organism>